<keyword evidence="16" id="KW-1185">Reference proteome</keyword>
<evidence type="ECO:0000256" key="10">
    <source>
        <dbReference type="ARBA" id="ARBA00031353"/>
    </source>
</evidence>
<keyword evidence="9 13" id="KW-0067">ATP-binding</keyword>
<evidence type="ECO:0000256" key="1">
    <source>
        <dbReference type="ARBA" id="ARBA00003184"/>
    </source>
</evidence>
<dbReference type="GO" id="GO:0071160">
    <property type="term" value="F:cyanophycin synthetase activity (L-aspartate-adding)"/>
    <property type="evidence" value="ECO:0007669"/>
    <property type="project" value="UniProtKB-EC"/>
</dbReference>
<dbReference type="Pfam" id="PF02786">
    <property type="entry name" value="CPSase_L_D2"/>
    <property type="match status" value="1"/>
</dbReference>
<dbReference type="Pfam" id="PF08245">
    <property type="entry name" value="Mur_ligase_M"/>
    <property type="match status" value="1"/>
</dbReference>
<dbReference type="Gene3D" id="3.30.470.20">
    <property type="entry name" value="ATP-grasp fold, B domain"/>
    <property type="match status" value="2"/>
</dbReference>
<dbReference type="Gene3D" id="3.90.190.20">
    <property type="entry name" value="Mur ligase, C-terminal domain"/>
    <property type="match status" value="1"/>
</dbReference>
<evidence type="ECO:0000313" key="16">
    <source>
        <dbReference type="Proteomes" id="UP000198639"/>
    </source>
</evidence>
<reference evidence="16" key="1">
    <citation type="submission" date="2016-10" db="EMBL/GenBank/DDBJ databases">
        <authorList>
            <person name="Varghese N."/>
            <person name="Submissions S."/>
        </authorList>
    </citation>
    <scope>NUCLEOTIDE SEQUENCE [LARGE SCALE GENOMIC DNA]</scope>
    <source>
        <strain evidence="16">CGMCC 1.12041</strain>
    </source>
</reference>
<dbReference type="SUPFAM" id="SSF53244">
    <property type="entry name" value="MurD-like peptide ligases, peptide-binding domain"/>
    <property type="match status" value="1"/>
</dbReference>
<dbReference type="Pfam" id="PF18921">
    <property type="entry name" value="Cyanophycin_syn"/>
    <property type="match status" value="1"/>
</dbReference>
<accession>A0A1I1NLM1</accession>
<evidence type="ECO:0000256" key="6">
    <source>
        <dbReference type="ARBA" id="ARBA00022036"/>
    </source>
</evidence>
<keyword evidence="8 13" id="KW-0547">Nucleotide-binding</keyword>
<dbReference type="Pfam" id="PF02875">
    <property type="entry name" value="Mur_ligase_C"/>
    <property type="match status" value="1"/>
</dbReference>
<dbReference type="InterPro" id="IPR011810">
    <property type="entry name" value="Cya_phycin_syn"/>
</dbReference>
<dbReference type="InterPro" id="IPR044019">
    <property type="entry name" value="Cyanophycin_syn_N"/>
</dbReference>
<name>A0A1I1NLM1_9BURK</name>
<keyword evidence="7" id="KW-0436">Ligase</keyword>
<evidence type="ECO:0000256" key="12">
    <source>
        <dbReference type="ARBA" id="ARBA00048425"/>
    </source>
</evidence>
<dbReference type="GO" id="GO:0046872">
    <property type="term" value="F:metal ion binding"/>
    <property type="evidence" value="ECO:0007669"/>
    <property type="project" value="InterPro"/>
</dbReference>
<evidence type="ECO:0000256" key="4">
    <source>
        <dbReference type="ARBA" id="ARBA00012968"/>
    </source>
</evidence>
<evidence type="ECO:0000256" key="13">
    <source>
        <dbReference type="PROSITE-ProRule" id="PRU00409"/>
    </source>
</evidence>
<dbReference type="InterPro" id="IPR018109">
    <property type="entry name" value="Folylpolyglutamate_synth_CS"/>
</dbReference>
<comment type="subunit">
    <text evidence="3">Homodimer.</text>
</comment>
<dbReference type="InterPro" id="IPR036565">
    <property type="entry name" value="Mur-like_cat_sf"/>
</dbReference>
<proteinExistence type="inferred from homology"/>
<dbReference type="InterPro" id="IPR036615">
    <property type="entry name" value="Mur_ligase_C_dom_sf"/>
</dbReference>
<dbReference type="NCBIfam" id="TIGR02068">
    <property type="entry name" value="cya_phycin_syn"/>
    <property type="match status" value="1"/>
</dbReference>
<evidence type="ECO:0000256" key="11">
    <source>
        <dbReference type="ARBA" id="ARBA00048094"/>
    </source>
</evidence>
<dbReference type="InterPro" id="IPR004101">
    <property type="entry name" value="Mur_ligase_C"/>
</dbReference>
<dbReference type="SUPFAM" id="SSF53623">
    <property type="entry name" value="MurD-like peptide ligases, catalytic domain"/>
    <property type="match status" value="1"/>
</dbReference>
<evidence type="ECO:0000256" key="2">
    <source>
        <dbReference type="ARBA" id="ARBA00009060"/>
    </source>
</evidence>
<dbReference type="RefSeq" id="WP_091874986.1">
    <property type="nucleotide sequence ID" value="NZ_FOLD01000013.1"/>
</dbReference>
<dbReference type="GO" id="GO:0071161">
    <property type="term" value="F:cyanophycin synthetase activity (L-arginine-adding)"/>
    <property type="evidence" value="ECO:0007669"/>
    <property type="project" value="UniProtKB-EC"/>
</dbReference>
<dbReference type="PROSITE" id="PS01011">
    <property type="entry name" value="FOLYLPOLYGLU_SYNT_1"/>
    <property type="match status" value="1"/>
</dbReference>
<dbReference type="GO" id="GO:0004326">
    <property type="term" value="F:tetrahydrofolylpolyglutamate synthase activity"/>
    <property type="evidence" value="ECO:0007669"/>
    <property type="project" value="InterPro"/>
</dbReference>
<evidence type="ECO:0000256" key="8">
    <source>
        <dbReference type="ARBA" id="ARBA00022741"/>
    </source>
</evidence>
<feature type="domain" description="ATP-grasp" evidence="14">
    <location>
        <begin position="209"/>
        <end position="462"/>
    </location>
</feature>
<dbReference type="SMART" id="SM01209">
    <property type="entry name" value="GARS_A"/>
    <property type="match status" value="1"/>
</dbReference>
<evidence type="ECO:0000313" key="15">
    <source>
        <dbReference type="EMBL" id="SFC98162.1"/>
    </source>
</evidence>
<dbReference type="Gene3D" id="3.40.1190.10">
    <property type="entry name" value="Mur-like, catalytic domain"/>
    <property type="match status" value="1"/>
</dbReference>
<dbReference type="OrthoDB" id="9803907at2"/>
<dbReference type="GO" id="GO:0005524">
    <property type="term" value="F:ATP binding"/>
    <property type="evidence" value="ECO:0007669"/>
    <property type="project" value="UniProtKB-UniRule"/>
</dbReference>
<comment type="catalytic activity">
    <reaction evidence="12">
        <text>[L-4-(L-arginin-2-N-yl)aspartate](n) + L-aspartate + ATP = [L-4-(L-arginin-2-N-yl)aspartate](n)-L-aspartate + ADP + phosphate + H(+)</text>
        <dbReference type="Rhea" id="RHEA:13277"/>
        <dbReference type="Rhea" id="RHEA-COMP:13728"/>
        <dbReference type="Rhea" id="RHEA-COMP:13733"/>
        <dbReference type="ChEBI" id="CHEBI:15378"/>
        <dbReference type="ChEBI" id="CHEBI:29991"/>
        <dbReference type="ChEBI" id="CHEBI:30616"/>
        <dbReference type="ChEBI" id="CHEBI:43474"/>
        <dbReference type="ChEBI" id="CHEBI:137986"/>
        <dbReference type="ChEBI" id="CHEBI:137990"/>
        <dbReference type="ChEBI" id="CHEBI:456216"/>
        <dbReference type="EC" id="6.3.2.29"/>
    </reaction>
</comment>
<dbReference type="PANTHER" id="PTHR23135">
    <property type="entry name" value="MUR LIGASE FAMILY MEMBER"/>
    <property type="match status" value="1"/>
</dbReference>
<evidence type="ECO:0000256" key="3">
    <source>
        <dbReference type="ARBA" id="ARBA00011738"/>
    </source>
</evidence>
<organism evidence="15 16">
    <name type="scientific">Massilia yuzhufengensis</name>
    <dbReference type="NCBI Taxonomy" id="1164594"/>
    <lineage>
        <taxon>Bacteria</taxon>
        <taxon>Pseudomonadati</taxon>
        <taxon>Pseudomonadota</taxon>
        <taxon>Betaproteobacteria</taxon>
        <taxon>Burkholderiales</taxon>
        <taxon>Oxalobacteraceae</taxon>
        <taxon>Telluria group</taxon>
        <taxon>Massilia</taxon>
    </lineage>
</organism>
<comment type="function">
    <text evidence="1">Catalyzes the ATP-dependent polymerization of arginine and aspartate to multi-L-arginyl-poly-L-aspartic acid (cyanophycin; a water-insoluble reserve polymer).</text>
</comment>
<evidence type="ECO:0000256" key="9">
    <source>
        <dbReference type="ARBA" id="ARBA00022840"/>
    </source>
</evidence>
<evidence type="ECO:0000256" key="5">
    <source>
        <dbReference type="ARBA" id="ARBA00013005"/>
    </source>
</evidence>
<dbReference type="STRING" id="1164594.SAMN05216204_113113"/>
<evidence type="ECO:0000256" key="7">
    <source>
        <dbReference type="ARBA" id="ARBA00022598"/>
    </source>
</evidence>
<dbReference type="InterPro" id="IPR013221">
    <property type="entry name" value="Mur_ligase_cen"/>
</dbReference>
<gene>
    <name evidence="15" type="ORF">SAMN05216204_113113</name>
</gene>
<dbReference type="InterPro" id="IPR005479">
    <property type="entry name" value="CPAse_ATP-bd"/>
</dbReference>
<evidence type="ECO:0000259" key="14">
    <source>
        <dbReference type="PROSITE" id="PS50975"/>
    </source>
</evidence>
<comment type="catalytic activity">
    <reaction evidence="11">
        <text>[L-4-(L-arginin-2-N-yl)aspartate](n)-L-aspartate + L-arginine + ATP = [L-4-(L-arginin-2-N-yl)aspartate](n+1) + ADP + phosphate + H(+)</text>
        <dbReference type="Rhea" id="RHEA:23888"/>
        <dbReference type="Rhea" id="RHEA-COMP:13732"/>
        <dbReference type="Rhea" id="RHEA-COMP:13733"/>
        <dbReference type="ChEBI" id="CHEBI:15378"/>
        <dbReference type="ChEBI" id="CHEBI:30616"/>
        <dbReference type="ChEBI" id="CHEBI:32682"/>
        <dbReference type="ChEBI" id="CHEBI:43474"/>
        <dbReference type="ChEBI" id="CHEBI:137986"/>
        <dbReference type="ChEBI" id="CHEBI:137990"/>
        <dbReference type="ChEBI" id="CHEBI:456216"/>
        <dbReference type="EC" id="6.3.2.30"/>
    </reaction>
</comment>
<dbReference type="PANTHER" id="PTHR23135:SF18">
    <property type="entry name" value="CYANOPHYCIN SYNTHETASE"/>
    <property type="match status" value="1"/>
</dbReference>
<dbReference type="EC" id="6.3.2.29" evidence="5"/>
<dbReference type="EMBL" id="FOLD01000013">
    <property type="protein sequence ID" value="SFC98162.1"/>
    <property type="molecule type" value="Genomic_DNA"/>
</dbReference>
<dbReference type="InterPro" id="IPR011761">
    <property type="entry name" value="ATP-grasp"/>
</dbReference>
<dbReference type="Proteomes" id="UP000198639">
    <property type="component" value="Unassembled WGS sequence"/>
</dbReference>
<sequence length="856" mass="91466">MEVSRVRALRGPNLWSHHTSVEAIVACTPEEESIGALPGFEARLRARFPQVGHLQPMGHDDRIPMAQVLERAALALQAEAGCPVTFSRSTATLEAGVYQVVVEYSEEDVGRLAMELAQELCNAARNDTAFDLAGALARLREVDEDVRLGPSTGSIVQAAVARNIPFRRLTEGSLVMFGWGSRQRRIQAAEIDATGAIAETIAQDKELTKKLLDAAGVPVPMGRSVSDPEDAWLAAQEIGLPVVIKPKDGNQGKGVTVNVTTREELVAGFHTASEFRDDILVERYLPGYDYRLLVIGDKLVAAARRDPPFVVGDGVLSVRELVEQVNRDPRRGEGHSTSLTKIRFDDIALATLAARGLDADSVPAPGQRVVLRNNANLSTGGTATDVTDDVHPEVAARCIAAAHMVGLDICGVDLVCDSVLKPIEEQNGGIVEVNAAPGLRMHLSPSFGKSRPIGEAIVSTLFADGDDGRIPVVAVTGTNGKTTTVRLIAHLLTASGLRTGMTNTDGVYIEGRRIDSGDCSGPRSARNVLLHPDVDAAVFETARGGLLREGLAFDRCQVAVVTNIGAGDHLGLNYITTLEDLAVLKRVIVQNVADNGMAVLNAADPVVAAMAENTRGDVTFFALDANNPIMAMHRAQGRRVVFVDDGELVAAQGKVEHRVPLAEVPITRGGAIGFQVENVMASVAAAWAANISWDAIRLGLKTFVGESDNAPGRFNVFDYRGATVIADYGHNPDAIAALANAVEAMPAKRRSVVISGAGDRRDQDITQQTEILGKAFDEVLLYQDQCQRGRADGEVLALLRRGLDGATRTTHVEEINGEFVAIDRALSRLEAGDLCLILIDQVDEALAHIKQRVAEG</sequence>
<comment type="similarity">
    <text evidence="2">In the C-terminal section; belongs to the MurCDEF family.</text>
</comment>
<dbReference type="SUPFAM" id="SSF56059">
    <property type="entry name" value="Glutathione synthetase ATP-binding domain-like"/>
    <property type="match status" value="1"/>
</dbReference>
<dbReference type="PROSITE" id="PS50975">
    <property type="entry name" value="ATP_GRASP"/>
    <property type="match status" value="1"/>
</dbReference>
<dbReference type="EC" id="6.3.2.30" evidence="4"/>
<dbReference type="NCBIfam" id="NF010623">
    <property type="entry name" value="PRK14016.1"/>
    <property type="match status" value="1"/>
</dbReference>
<protein>
    <recommendedName>
        <fullName evidence="6">Cyanophycin synthetase</fullName>
        <ecNumber evidence="5">6.3.2.29</ecNumber>
        <ecNumber evidence="4">6.3.2.30</ecNumber>
    </recommendedName>
    <alternativeName>
        <fullName evidence="10">Cyanophycin synthase</fullName>
    </alternativeName>
</protein>
<dbReference type="AlphaFoldDB" id="A0A1I1NLM1"/>